<dbReference type="Gene3D" id="3.40.960.10">
    <property type="entry name" value="VSR Endonuclease"/>
    <property type="match status" value="1"/>
</dbReference>
<dbReference type="AlphaFoldDB" id="A0A6C0HCU3"/>
<sequence length="229" mass="26946">MENTIFQEEVNIANKIKDKYECDIIINNEPPYTLYCVSDIGKILNMCNIRGVIRNLEKKYINKPTNGGNQKVSYITYKSLLTLLTRSRKNSCIDFAKNIDVDILSKYCLSIETDTISCILKTFDGHVMVPQYRVGNYRIDLYFPEYKLAIECDEPQHLHPTNIEADKIRESYISRNTGCTFYRFAPYDKSFDLFKFLNDIYIYISIVPRKRIDKYYTDGYLNDQKDMID</sequence>
<proteinExistence type="predicted"/>
<evidence type="ECO:0000313" key="1">
    <source>
        <dbReference type="EMBL" id="QHT77823.1"/>
    </source>
</evidence>
<dbReference type="EMBL" id="MN739922">
    <property type="protein sequence ID" value="QHT77823.1"/>
    <property type="molecule type" value="Genomic_DNA"/>
</dbReference>
<organism evidence="1">
    <name type="scientific">viral metagenome</name>
    <dbReference type="NCBI Taxonomy" id="1070528"/>
    <lineage>
        <taxon>unclassified sequences</taxon>
        <taxon>metagenomes</taxon>
        <taxon>organismal metagenomes</taxon>
    </lineage>
</organism>
<reference evidence="1" key="1">
    <citation type="journal article" date="2020" name="Nature">
        <title>Giant virus diversity and host interactions through global metagenomics.</title>
        <authorList>
            <person name="Schulz F."/>
            <person name="Roux S."/>
            <person name="Paez-Espino D."/>
            <person name="Jungbluth S."/>
            <person name="Walsh D.A."/>
            <person name="Denef V.J."/>
            <person name="McMahon K.D."/>
            <person name="Konstantinidis K.T."/>
            <person name="Eloe-Fadrosh E.A."/>
            <person name="Kyrpides N.C."/>
            <person name="Woyke T."/>
        </authorList>
    </citation>
    <scope>NUCLEOTIDE SEQUENCE</scope>
    <source>
        <strain evidence="1">GVMAG-M-3300023179-90</strain>
    </source>
</reference>
<name>A0A6C0HCU3_9ZZZZ</name>
<accession>A0A6C0HCU3</accession>
<protein>
    <recommendedName>
        <fullName evidence="2">DUF559 domain-containing protein</fullName>
    </recommendedName>
</protein>
<evidence type="ECO:0008006" key="2">
    <source>
        <dbReference type="Google" id="ProtNLM"/>
    </source>
</evidence>